<proteinExistence type="predicted"/>
<gene>
    <name evidence="1" type="ORF">PEVE_00038858</name>
</gene>
<dbReference type="Proteomes" id="UP001159427">
    <property type="component" value="Unassembled WGS sequence"/>
</dbReference>
<sequence length="133" mass="14888">PFFTGTGTELNLTALAPVALLSSHRFILPNGLLQNASGAVVSGFTDQVLTSTLKSKQVDGEVFQPPRPYSLFLEHGSEAKTLIAPTQYRQLRRLLQLMNTQLNDIYSRKQSSILRANMKDKIMNFDFEVFLRG</sequence>
<evidence type="ECO:0000313" key="2">
    <source>
        <dbReference type="Proteomes" id="UP001159427"/>
    </source>
</evidence>
<organism evidence="1 2">
    <name type="scientific">Porites evermanni</name>
    <dbReference type="NCBI Taxonomy" id="104178"/>
    <lineage>
        <taxon>Eukaryota</taxon>
        <taxon>Metazoa</taxon>
        <taxon>Cnidaria</taxon>
        <taxon>Anthozoa</taxon>
        <taxon>Hexacorallia</taxon>
        <taxon>Scleractinia</taxon>
        <taxon>Fungiina</taxon>
        <taxon>Poritidae</taxon>
        <taxon>Porites</taxon>
    </lineage>
</organism>
<dbReference type="EMBL" id="CALNXI010000671">
    <property type="protein sequence ID" value="CAH3031427.1"/>
    <property type="molecule type" value="Genomic_DNA"/>
</dbReference>
<protein>
    <submittedName>
        <fullName evidence="1">Uncharacterized protein</fullName>
    </submittedName>
</protein>
<evidence type="ECO:0000313" key="1">
    <source>
        <dbReference type="EMBL" id="CAH3031427.1"/>
    </source>
</evidence>
<name>A0ABN8MS49_9CNID</name>
<feature type="non-terminal residue" evidence="1">
    <location>
        <position position="1"/>
    </location>
</feature>
<keyword evidence="2" id="KW-1185">Reference proteome</keyword>
<comment type="caution">
    <text evidence="1">The sequence shown here is derived from an EMBL/GenBank/DDBJ whole genome shotgun (WGS) entry which is preliminary data.</text>
</comment>
<accession>A0ABN8MS49</accession>
<reference evidence="1 2" key="1">
    <citation type="submission" date="2022-05" db="EMBL/GenBank/DDBJ databases">
        <authorList>
            <consortium name="Genoscope - CEA"/>
            <person name="William W."/>
        </authorList>
    </citation>
    <scope>NUCLEOTIDE SEQUENCE [LARGE SCALE GENOMIC DNA]</scope>
</reference>